<feature type="domain" description="N-acetyltransferase" evidence="1">
    <location>
        <begin position="18"/>
        <end position="184"/>
    </location>
</feature>
<dbReference type="PROSITE" id="PS51186">
    <property type="entry name" value="GNAT"/>
    <property type="match status" value="1"/>
</dbReference>
<dbReference type="InterPro" id="IPR016181">
    <property type="entry name" value="Acyl_CoA_acyltransferase"/>
</dbReference>
<evidence type="ECO:0000313" key="3">
    <source>
        <dbReference type="Proteomes" id="UP001348817"/>
    </source>
</evidence>
<dbReference type="PANTHER" id="PTHR43792">
    <property type="entry name" value="GNAT FAMILY, PUTATIVE (AFU_ORTHOLOGUE AFUA_3G00765)-RELATED-RELATED"/>
    <property type="match status" value="1"/>
</dbReference>
<dbReference type="EMBL" id="AP025316">
    <property type="protein sequence ID" value="BDD12022.1"/>
    <property type="molecule type" value="Genomic_DNA"/>
</dbReference>
<reference evidence="2 3" key="1">
    <citation type="submission" date="2021-12" db="EMBL/GenBank/DDBJ databases">
        <title>Genome sequencing of bacteria with rrn-lacking chromosome and rrn-plasmid.</title>
        <authorList>
            <person name="Anda M."/>
            <person name="Iwasaki W."/>
        </authorList>
    </citation>
    <scope>NUCLEOTIDE SEQUENCE [LARGE SCALE GENOMIC DNA]</scope>
    <source>
        <strain evidence="2 3">DSM 100852</strain>
        <plasmid evidence="2 3">pFA2</plasmid>
    </source>
</reference>
<keyword evidence="2" id="KW-0614">Plasmid</keyword>
<accession>A0AAU9D356</accession>
<gene>
    <name evidence="2" type="ORF">FUAX_44540</name>
</gene>
<dbReference type="AlphaFoldDB" id="A0AAU9D356"/>
<evidence type="ECO:0000313" key="2">
    <source>
        <dbReference type="EMBL" id="BDD12022.1"/>
    </source>
</evidence>
<dbReference type="GO" id="GO:0016747">
    <property type="term" value="F:acyltransferase activity, transferring groups other than amino-acyl groups"/>
    <property type="evidence" value="ECO:0007669"/>
    <property type="project" value="InterPro"/>
</dbReference>
<proteinExistence type="predicted"/>
<dbReference type="InterPro" id="IPR000182">
    <property type="entry name" value="GNAT_dom"/>
</dbReference>
<sequence length="200" mass="23933">MVNEYYFDNFPELESERLIFRRFSIDDAPDVFEIRSDDRVMRFMDSHKHRNVYDSEGFISKNFEIYKKGNGLFWAIVEKASGELVGDFAFWRIEKENRRAEIGYSMKPKFWGKGFMTEAMDRLLRFGFTDLNLHSVEAEINPENENSEKVLLRMGFKREAYFRENRFFDGWFLDSAIYSLLERDFKYDMSNLVASVNSKK</sequence>
<dbReference type="Proteomes" id="UP001348817">
    <property type="component" value="Plasmid pFA2"/>
</dbReference>
<organism evidence="2 3">
    <name type="scientific">Fulvitalea axinellae</name>
    <dbReference type="NCBI Taxonomy" id="1182444"/>
    <lineage>
        <taxon>Bacteria</taxon>
        <taxon>Pseudomonadati</taxon>
        <taxon>Bacteroidota</taxon>
        <taxon>Cytophagia</taxon>
        <taxon>Cytophagales</taxon>
        <taxon>Persicobacteraceae</taxon>
        <taxon>Fulvitalea</taxon>
    </lineage>
</organism>
<dbReference type="Pfam" id="PF13302">
    <property type="entry name" value="Acetyltransf_3"/>
    <property type="match status" value="1"/>
</dbReference>
<protein>
    <submittedName>
        <fullName evidence="2">N-acetyltransferase</fullName>
    </submittedName>
</protein>
<dbReference type="Gene3D" id="3.40.630.30">
    <property type="match status" value="1"/>
</dbReference>
<geneLocation type="plasmid" evidence="2 3">
    <name>pFA2</name>
</geneLocation>
<dbReference type="InterPro" id="IPR051531">
    <property type="entry name" value="N-acetyltransferase"/>
</dbReference>
<evidence type="ECO:0000259" key="1">
    <source>
        <dbReference type="PROSITE" id="PS51186"/>
    </source>
</evidence>
<dbReference type="RefSeq" id="WP_338395171.1">
    <property type="nucleotide sequence ID" value="NZ_AP025316.1"/>
</dbReference>
<name>A0AAU9D356_9BACT</name>
<dbReference type="SUPFAM" id="SSF55729">
    <property type="entry name" value="Acyl-CoA N-acyltransferases (Nat)"/>
    <property type="match status" value="1"/>
</dbReference>
<dbReference type="KEGG" id="fax:FUAX_44540"/>
<keyword evidence="3" id="KW-1185">Reference proteome</keyword>